<accession>A0A975Q2N6</accession>
<dbReference type="InterPro" id="IPR016181">
    <property type="entry name" value="Acyl_CoA_acyltransferase"/>
</dbReference>
<dbReference type="RefSeq" id="WP_212609956.1">
    <property type="nucleotide sequence ID" value="NZ_CP073910.1"/>
</dbReference>
<dbReference type="KEGG" id="spph:KFK14_04025"/>
<dbReference type="Gene3D" id="3.40.630.30">
    <property type="match status" value="1"/>
</dbReference>
<dbReference type="PROSITE" id="PS51186">
    <property type="entry name" value="GNAT"/>
    <property type="match status" value="1"/>
</dbReference>
<organism evidence="2 3">
    <name type="scientific">Sphingobium phenoxybenzoativorans</name>
    <dbReference type="NCBI Taxonomy" id="1592790"/>
    <lineage>
        <taxon>Bacteria</taxon>
        <taxon>Pseudomonadati</taxon>
        <taxon>Pseudomonadota</taxon>
        <taxon>Alphaproteobacteria</taxon>
        <taxon>Sphingomonadales</taxon>
        <taxon>Sphingomonadaceae</taxon>
        <taxon>Sphingobium</taxon>
    </lineage>
</organism>
<evidence type="ECO:0000313" key="3">
    <source>
        <dbReference type="Proteomes" id="UP000681425"/>
    </source>
</evidence>
<sequence>MNEIPVIETERLRLRPHRADDFQDMQALWGDPRTVRFIGGHVQDAQTVWFRLLRYAGMWALLGYGFWAIEDRETGAYLGDGGLMDGRRGIKLLDGAPEIGWALLPEAGGRGLATEFAAAVTGWADGTLKARVTRCIIEPDNAASLRVAEKAGYAEIGRAELGDKAVIVLERQAA</sequence>
<dbReference type="PANTHER" id="PTHR43792:SF16">
    <property type="entry name" value="N-ACETYLTRANSFERASE DOMAIN-CONTAINING PROTEIN"/>
    <property type="match status" value="1"/>
</dbReference>
<name>A0A975Q2N6_9SPHN</name>
<dbReference type="AlphaFoldDB" id="A0A975Q2N6"/>
<evidence type="ECO:0000259" key="1">
    <source>
        <dbReference type="PROSITE" id="PS51186"/>
    </source>
</evidence>
<dbReference type="InterPro" id="IPR000182">
    <property type="entry name" value="GNAT_dom"/>
</dbReference>
<dbReference type="Pfam" id="PF13302">
    <property type="entry name" value="Acetyltransf_3"/>
    <property type="match status" value="1"/>
</dbReference>
<proteinExistence type="predicted"/>
<dbReference type="Proteomes" id="UP000681425">
    <property type="component" value="Chromosome"/>
</dbReference>
<gene>
    <name evidence="2" type="ORF">KFK14_04025</name>
</gene>
<feature type="domain" description="N-acetyltransferase" evidence="1">
    <location>
        <begin position="12"/>
        <end position="174"/>
    </location>
</feature>
<dbReference type="PANTHER" id="PTHR43792">
    <property type="entry name" value="GNAT FAMILY, PUTATIVE (AFU_ORTHOLOGUE AFUA_3G00765)-RELATED-RELATED"/>
    <property type="match status" value="1"/>
</dbReference>
<dbReference type="SUPFAM" id="SSF55729">
    <property type="entry name" value="Acyl-CoA N-acyltransferases (Nat)"/>
    <property type="match status" value="1"/>
</dbReference>
<keyword evidence="3" id="KW-1185">Reference proteome</keyword>
<dbReference type="GO" id="GO:0016747">
    <property type="term" value="F:acyltransferase activity, transferring groups other than amino-acyl groups"/>
    <property type="evidence" value="ECO:0007669"/>
    <property type="project" value="InterPro"/>
</dbReference>
<reference evidence="2" key="1">
    <citation type="submission" date="2021-04" db="EMBL/GenBank/DDBJ databases">
        <title>Isolation of p-tert-butylphenol degrading bacteria Sphingobium phenoxybenzoativorans Tas13 from active sludge.</title>
        <authorList>
            <person name="Li Y."/>
        </authorList>
    </citation>
    <scope>NUCLEOTIDE SEQUENCE</scope>
    <source>
        <strain evidence="2">Tas13</strain>
    </source>
</reference>
<dbReference type="EMBL" id="CP073910">
    <property type="protein sequence ID" value="QUT06628.1"/>
    <property type="molecule type" value="Genomic_DNA"/>
</dbReference>
<dbReference type="InterPro" id="IPR051531">
    <property type="entry name" value="N-acetyltransferase"/>
</dbReference>
<protein>
    <submittedName>
        <fullName evidence="2">GNAT family N-acetyltransferase</fullName>
    </submittedName>
</protein>
<evidence type="ECO:0000313" key="2">
    <source>
        <dbReference type="EMBL" id="QUT06628.1"/>
    </source>
</evidence>